<sequence>MNALVVDDLRKTFGGEPAVDDISLTVEQGEFFSLIGPSGCGKTTTLRMLAGLLTPDTGQVMLNGDDVTDRPARERTTNMVFQDLVLFPHMSVAENVGYGLARSGVTDPERGQRVTDALELVNLGGFGDRDPADLSGGQRQRVALARALVNDPTILLLDEPLASLDRALREEMQAEFRRIQRDSDTTFLYVTHDQESAMSMSDRVAVMRDGCIVNAGPPRELYADPQTRFVASFLGDATLLEGEVARRDGPDVVVRTGAGALRAAADTASHAVGDRVMVAVRPEAVTLGGGDLTGTVTDVAYKGFYEEATVDCSDTDLVVRRERNATATADTATSADGGTGLPFRVGETVELGVSRAVLVEDERR</sequence>
<comment type="subcellular location">
    <subcellularLocation>
        <location evidence="1">Cell membrane</location>
        <topology evidence="1">Peripheral membrane protein</topology>
    </subcellularLocation>
</comment>
<dbReference type="SMART" id="SM00382">
    <property type="entry name" value="AAA"/>
    <property type="match status" value="1"/>
</dbReference>
<dbReference type="GO" id="GO:0016887">
    <property type="term" value="F:ATP hydrolysis activity"/>
    <property type="evidence" value="ECO:0007669"/>
    <property type="project" value="InterPro"/>
</dbReference>
<dbReference type="RefSeq" id="WP_170082572.1">
    <property type="nucleotide sequence ID" value="NZ_JAWJXX010000021.1"/>
</dbReference>
<evidence type="ECO:0000313" key="12">
    <source>
        <dbReference type="EMBL" id="NLV04831.1"/>
    </source>
</evidence>
<proteinExistence type="inferred from homology"/>
<gene>
    <name evidence="12" type="ORF">GOC83_01585</name>
</gene>
<comment type="caution">
    <text evidence="12">The sequence shown here is derived from an EMBL/GenBank/DDBJ whole genome shotgun (WGS) entry which is preliminary data.</text>
</comment>
<dbReference type="EC" id="7.3.2.6" evidence="8"/>
<evidence type="ECO:0000256" key="2">
    <source>
        <dbReference type="ARBA" id="ARBA00022448"/>
    </source>
</evidence>
<protein>
    <recommendedName>
        <fullName evidence="9">Molybdate/tungstate import ATP-binding protein WtpC</fullName>
        <ecNumber evidence="8">7.3.2.6</ecNumber>
    </recommendedName>
</protein>
<dbReference type="PROSITE" id="PS00211">
    <property type="entry name" value="ABC_TRANSPORTER_1"/>
    <property type="match status" value="1"/>
</dbReference>
<dbReference type="SUPFAM" id="SSF52540">
    <property type="entry name" value="P-loop containing nucleoside triphosphate hydrolases"/>
    <property type="match status" value="1"/>
</dbReference>
<dbReference type="GO" id="GO:0005524">
    <property type="term" value="F:ATP binding"/>
    <property type="evidence" value="ECO:0007669"/>
    <property type="project" value="UniProtKB-KW"/>
</dbReference>
<feature type="domain" description="ABC transporter" evidence="11">
    <location>
        <begin position="4"/>
        <end position="234"/>
    </location>
</feature>
<evidence type="ECO:0000256" key="10">
    <source>
        <dbReference type="ARBA" id="ARBA00047936"/>
    </source>
</evidence>
<evidence type="ECO:0000259" key="11">
    <source>
        <dbReference type="PROSITE" id="PS50893"/>
    </source>
</evidence>
<dbReference type="InterPro" id="IPR017871">
    <property type="entry name" value="ABC_transporter-like_CS"/>
</dbReference>
<dbReference type="PANTHER" id="PTHR42781:SF4">
    <property type="entry name" value="SPERMIDINE_PUTRESCINE IMPORT ATP-BINDING PROTEIN POTA"/>
    <property type="match status" value="1"/>
</dbReference>
<keyword evidence="4" id="KW-0547">Nucleotide-binding</keyword>
<dbReference type="InterPro" id="IPR003593">
    <property type="entry name" value="AAA+_ATPase"/>
</dbReference>
<dbReference type="InterPro" id="IPR027417">
    <property type="entry name" value="P-loop_NTPase"/>
</dbReference>
<dbReference type="Gene3D" id="2.40.50.100">
    <property type="match status" value="1"/>
</dbReference>
<evidence type="ECO:0000256" key="3">
    <source>
        <dbReference type="ARBA" id="ARBA00022505"/>
    </source>
</evidence>
<dbReference type="PANTHER" id="PTHR42781">
    <property type="entry name" value="SPERMIDINE/PUTRESCINE IMPORT ATP-BINDING PROTEIN POTA"/>
    <property type="match status" value="1"/>
</dbReference>
<dbReference type="Gene3D" id="3.40.50.300">
    <property type="entry name" value="P-loop containing nucleotide triphosphate hydrolases"/>
    <property type="match status" value="1"/>
</dbReference>
<comment type="subunit">
    <text evidence="7">The complex is composed of two ATP-binding proteins (WtpC), two transmembrane proteins (WtpB) and a solute-binding protein (WtpA).</text>
</comment>
<dbReference type="InterPro" id="IPR050093">
    <property type="entry name" value="ABC_SmlMolc_Importer"/>
</dbReference>
<accession>A0A847U1V0</accession>
<dbReference type="Pfam" id="PF00005">
    <property type="entry name" value="ABC_tran"/>
    <property type="match status" value="1"/>
</dbReference>
<dbReference type="SUPFAM" id="SSF50331">
    <property type="entry name" value="MOP-like"/>
    <property type="match status" value="1"/>
</dbReference>
<dbReference type="AlphaFoldDB" id="A0A847U1V0"/>
<evidence type="ECO:0000313" key="13">
    <source>
        <dbReference type="Proteomes" id="UP000610611"/>
    </source>
</evidence>
<evidence type="ECO:0000256" key="6">
    <source>
        <dbReference type="ARBA" id="ARBA00038307"/>
    </source>
</evidence>
<evidence type="ECO:0000256" key="5">
    <source>
        <dbReference type="ARBA" id="ARBA00022840"/>
    </source>
</evidence>
<evidence type="ECO:0000256" key="7">
    <source>
        <dbReference type="ARBA" id="ARBA00038781"/>
    </source>
</evidence>
<dbReference type="InterPro" id="IPR013611">
    <property type="entry name" value="Transp-assoc_OB_typ2"/>
</dbReference>
<keyword evidence="2" id="KW-0813">Transport</keyword>
<name>A0A847U1V0_9EURY</name>
<dbReference type="PROSITE" id="PS50893">
    <property type="entry name" value="ABC_TRANSPORTER_2"/>
    <property type="match status" value="1"/>
</dbReference>
<comment type="similarity">
    <text evidence="6">Belongs to the ABC transporter superfamily. Sulfate/tungstate importer (TC 3.A.1.6) family.</text>
</comment>
<evidence type="ECO:0000256" key="9">
    <source>
        <dbReference type="ARBA" id="ARBA00041133"/>
    </source>
</evidence>
<evidence type="ECO:0000256" key="8">
    <source>
        <dbReference type="ARBA" id="ARBA00039025"/>
    </source>
</evidence>
<organism evidence="12 13">
    <name type="scientific">Haloarcula rubripromontorii</name>
    <dbReference type="NCBI Taxonomy" id="1705562"/>
    <lineage>
        <taxon>Archaea</taxon>
        <taxon>Methanobacteriati</taxon>
        <taxon>Methanobacteriota</taxon>
        <taxon>Stenosarchaea group</taxon>
        <taxon>Halobacteria</taxon>
        <taxon>Halobacteriales</taxon>
        <taxon>Haloarculaceae</taxon>
        <taxon>Haloarcula</taxon>
    </lineage>
</organism>
<dbReference type="GO" id="GO:0043190">
    <property type="term" value="C:ATP-binding cassette (ABC) transporter complex"/>
    <property type="evidence" value="ECO:0007669"/>
    <property type="project" value="InterPro"/>
</dbReference>
<reference evidence="12" key="1">
    <citation type="submission" date="2019-12" db="EMBL/GenBank/DDBJ databases">
        <title>The whole-genome sequencing of Haloarcula japonica strain pws8.</title>
        <authorList>
            <person name="Verma D.K."/>
            <person name="Gopal K."/>
            <person name="Prasad E.S."/>
        </authorList>
    </citation>
    <scope>NUCLEOTIDE SEQUENCE</scope>
    <source>
        <strain evidence="12">Pws8</strain>
    </source>
</reference>
<evidence type="ECO:0000256" key="1">
    <source>
        <dbReference type="ARBA" id="ARBA00004202"/>
    </source>
</evidence>
<comment type="catalytic activity">
    <reaction evidence="10">
        <text>tungstate(in) + ATP + H2O = tungstate(out) + ADP + phosphate + H(+)</text>
        <dbReference type="Rhea" id="RHEA:35027"/>
        <dbReference type="ChEBI" id="CHEBI:15377"/>
        <dbReference type="ChEBI" id="CHEBI:15378"/>
        <dbReference type="ChEBI" id="CHEBI:30616"/>
        <dbReference type="ChEBI" id="CHEBI:43474"/>
        <dbReference type="ChEBI" id="CHEBI:46502"/>
        <dbReference type="ChEBI" id="CHEBI:456216"/>
        <dbReference type="EC" id="7.3.2.6"/>
    </reaction>
</comment>
<dbReference type="Pfam" id="PF08402">
    <property type="entry name" value="TOBE_2"/>
    <property type="match status" value="1"/>
</dbReference>
<dbReference type="Proteomes" id="UP000610611">
    <property type="component" value="Unassembled WGS sequence"/>
</dbReference>
<dbReference type="InterPro" id="IPR008995">
    <property type="entry name" value="Mo/tungstate-bd_C_term_dom"/>
</dbReference>
<dbReference type="FunFam" id="3.40.50.300:FF:000133">
    <property type="entry name" value="Spermidine/putrescine import ATP-binding protein PotA"/>
    <property type="match status" value="1"/>
</dbReference>
<keyword evidence="5 12" id="KW-0067">ATP-binding</keyword>
<evidence type="ECO:0000256" key="4">
    <source>
        <dbReference type="ARBA" id="ARBA00022741"/>
    </source>
</evidence>
<keyword evidence="3" id="KW-0500">Molybdenum</keyword>
<dbReference type="InterPro" id="IPR003439">
    <property type="entry name" value="ABC_transporter-like_ATP-bd"/>
</dbReference>
<dbReference type="EMBL" id="WOWB01000001">
    <property type="protein sequence ID" value="NLV04831.1"/>
    <property type="molecule type" value="Genomic_DNA"/>
</dbReference>
<dbReference type="GO" id="GO:1901238">
    <property type="term" value="F:ABC-type tungstate transporter activity"/>
    <property type="evidence" value="ECO:0007669"/>
    <property type="project" value="UniProtKB-EC"/>
</dbReference>